<evidence type="ECO:0000259" key="1">
    <source>
        <dbReference type="Pfam" id="PF05170"/>
    </source>
</evidence>
<dbReference type="EMBL" id="CP002467">
    <property type="protein sequence ID" value="ADV84296.1"/>
    <property type="molecule type" value="Genomic_DNA"/>
</dbReference>
<evidence type="ECO:0000313" key="3">
    <source>
        <dbReference type="Proteomes" id="UP000006844"/>
    </source>
</evidence>
<organism evidence="2 3">
    <name type="scientific">Terriglobus saanensis (strain ATCC BAA-1853 / DSM 23119 / SP1PR4)</name>
    <dbReference type="NCBI Taxonomy" id="401053"/>
    <lineage>
        <taxon>Bacteria</taxon>
        <taxon>Pseudomonadati</taxon>
        <taxon>Acidobacteriota</taxon>
        <taxon>Terriglobia</taxon>
        <taxon>Terriglobales</taxon>
        <taxon>Acidobacteriaceae</taxon>
        <taxon>Terriglobus</taxon>
    </lineage>
</organism>
<dbReference type="PANTHER" id="PTHR30441:SF4">
    <property type="entry name" value="PROTEIN ASMA"/>
    <property type="match status" value="1"/>
</dbReference>
<feature type="domain" description="AsmA" evidence="1">
    <location>
        <begin position="15"/>
        <end position="158"/>
    </location>
</feature>
<protein>
    <submittedName>
        <fullName evidence="2">AsmA family protein</fullName>
    </submittedName>
</protein>
<name>E8UYT0_TERSS</name>
<dbReference type="GO" id="GO:0090313">
    <property type="term" value="P:regulation of protein targeting to membrane"/>
    <property type="evidence" value="ECO:0007669"/>
    <property type="project" value="TreeGrafter"/>
</dbReference>
<dbReference type="InterPro" id="IPR007844">
    <property type="entry name" value="AsmA"/>
</dbReference>
<dbReference type="eggNOG" id="COG2982">
    <property type="taxonomic scope" value="Bacteria"/>
</dbReference>
<dbReference type="Proteomes" id="UP000006844">
    <property type="component" value="Chromosome"/>
</dbReference>
<gene>
    <name evidence="2" type="ordered locus">AciPR4_3543</name>
</gene>
<proteinExistence type="predicted"/>
<keyword evidence="3" id="KW-1185">Reference proteome</keyword>
<accession>E8UYT0</accession>
<dbReference type="KEGG" id="tsa:AciPR4_3543"/>
<dbReference type="InterPro" id="IPR052894">
    <property type="entry name" value="AsmA-related"/>
</dbReference>
<evidence type="ECO:0000313" key="2">
    <source>
        <dbReference type="EMBL" id="ADV84296.1"/>
    </source>
</evidence>
<dbReference type="PANTHER" id="PTHR30441">
    <property type="entry name" value="DUF748 DOMAIN-CONTAINING PROTEIN"/>
    <property type="match status" value="1"/>
</dbReference>
<reference evidence="2 3" key="1">
    <citation type="journal article" date="2012" name="Stand. Genomic Sci.">
        <title>Complete genome sequence of Terriglobus saanensis type strain SP1PR4(T), an Acidobacteria from tundra soil.</title>
        <authorList>
            <person name="Rawat S.R."/>
            <person name="Mannisto M.K."/>
            <person name="Starovoytov V."/>
            <person name="Goodwin L."/>
            <person name="Nolan M."/>
            <person name="Hauser L."/>
            <person name="Land M."/>
            <person name="Davenport K.W."/>
            <person name="Woyke T."/>
            <person name="Haggblom M.M."/>
        </authorList>
    </citation>
    <scope>NUCLEOTIDE SEQUENCE</scope>
    <source>
        <strain evidence="3">ATCC BAA-1853 / DSM 23119 / SP1PR4</strain>
    </source>
</reference>
<dbReference type="HOGENOM" id="CLU_489807_0_0_0"/>
<dbReference type="STRING" id="401053.AciPR4_3543"/>
<dbReference type="GO" id="GO:0005886">
    <property type="term" value="C:plasma membrane"/>
    <property type="evidence" value="ECO:0007669"/>
    <property type="project" value="TreeGrafter"/>
</dbReference>
<dbReference type="Pfam" id="PF05170">
    <property type="entry name" value="AsmA"/>
    <property type="match status" value="1"/>
</dbReference>
<dbReference type="AlphaFoldDB" id="E8UYT0"/>
<sequence length="554" mass="59312">MTTLETKSGMSVLRKRLVIAACVLLALVVLALLPPLVNVNRFQRRIASSISRSVGRPVHLDSVSMTLLPLPGFTLENFVVSEDPQFGSEPVMRADEVKATLRVSSLWRGKLEFSTISLTAPSVNLVRNAAGRWNLETILLQASQIDAAPTQQKRAGSTPRFPYIEATDARVNVKLGDEKTPFSLTGAEFALWLPDPQEWRLRLKAKPARTDTDASDTGELRVEATLRRAAKMSDVPIQAEAVWRRTPLGEASKVLVGYDAGWRGDAAAEVKVDGTLGDASVTATLHMTDVRRSDFVPTRLMEIDAHCEARATGVLRELRGLRCSIPVDAAALTGTEAGGQIEGVNAGTLALTGDLPSLFDWKSADLQASLAGVAPGYALDWLRLFSQRIPQSLSATGEMHGTFSYGPGTAGLWAGSATCDCALSLPVTTRGAVLSKTTTERLPIHADATIGSDGTGGRSLQIVASVSHALHPDKTVADLPGGDAEASINGEGLRVHYPATTSTEFLEALERRLPPLMDGLPEGSGEWVSYRPWGGTQIWSKPVAAPVHKRGHRG</sequence>